<dbReference type="GO" id="GO:0005886">
    <property type="term" value="C:plasma membrane"/>
    <property type="evidence" value="ECO:0007669"/>
    <property type="project" value="UniProtKB-SubCell"/>
</dbReference>
<evidence type="ECO:0000256" key="3">
    <source>
        <dbReference type="ARBA" id="ARBA00022692"/>
    </source>
</evidence>
<feature type="transmembrane region" description="Helical" evidence="6">
    <location>
        <begin position="134"/>
        <end position="159"/>
    </location>
</feature>
<keyword evidence="2" id="KW-1003">Cell membrane</keyword>
<dbReference type="InterPro" id="IPR010343">
    <property type="entry name" value="ArAE_1"/>
</dbReference>
<protein>
    <submittedName>
        <fullName evidence="8">Uncharacterized membrane protein YgaE (UPF0421/DUF939 family)</fullName>
    </submittedName>
</protein>
<dbReference type="EMBL" id="QGDL01000013">
    <property type="protein sequence ID" value="PWJ23702.1"/>
    <property type="molecule type" value="Genomic_DNA"/>
</dbReference>
<reference evidence="8 9" key="1">
    <citation type="submission" date="2018-05" db="EMBL/GenBank/DDBJ databases">
        <title>The Hungate 1000. A catalogue of reference genomes from the rumen microbiome.</title>
        <authorList>
            <person name="Kelly W."/>
        </authorList>
    </citation>
    <scope>NUCLEOTIDE SEQUENCE [LARGE SCALE GENOMIC DNA]</scope>
    <source>
        <strain evidence="8 9">NLAE-zl-C242</strain>
    </source>
</reference>
<accession>A0A2Y9CAI9</accession>
<evidence type="ECO:0000256" key="4">
    <source>
        <dbReference type="ARBA" id="ARBA00022989"/>
    </source>
</evidence>
<evidence type="ECO:0000256" key="6">
    <source>
        <dbReference type="SAM" id="Phobius"/>
    </source>
</evidence>
<dbReference type="RefSeq" id="WP_242996194.1">
    <property type="nucleotide sequence ID" value="NZ_BAAACK010000005.1"/>
</dbReference>
<feature type="domain" description="Putative aromatic acid exporter C-terminal" evidence="7">
    <location>
        <begin position="168"/>
        <end position="339"/>
    </location>
</feature>
<keyword evidence="9" id="KW-1185">Reference proteome</keyword>
<dbReference type="InterPro" id="IPR021062">
    <property type="entry name" value="ArAE_1_C"/>
</dbReference>
<feature type="transmembrane region" description="Helical" evidence="6">
    <location>
        <begin position="35"/>
        <end position="59"/>
    </location>
</feature>
<keyword evidence="3 6" id="KW-0812">Transmembrane</keyword>
<keyword evidence="4 6" id="KW-1133">Transmembrane helix</keyword>
<feature type="transmembrane region" description="Helical" evidence="6">
    <location>
        <begin position="71"/>
        <end position="88"/>
    </location>
</feature>
<dbReference type="Gene3D" id="1.20.120.940">
    <property type="entry name" value="Putative aromatic acid exporter, C-terminal domain"/>
    <property type="match status" value="1"/>
</dbReference>
<comment type="caution">
    <text evidence="8">The sequence shown here is derived from an EMBL/GenBank/DDBJ whole genome shotgun (WGS) entry which is preliminary data.</text>
</comment>
<evidence type="ECO:0000259" key="7">
    <source>
        <dbReference type="Pfam" id="PF11728"/>
    </source>
</evidence>
<proteinExistence type="predicted"/>
<dbReference type="InterPro" id="IPR052984">
    <property type="entry name" value="UPF0421"/>
</dbReference>
<evidence type="ECO:0000313" key="9">
    <source>
        <dbReference type="Proteomes" id="UP000245845"/>
    </source>
</evidence>
<keyword evidence="5 6" id="KW-0472">Membrane</keyword>
<comment type="subcellular location">
    <subcellularLocation>
        <location evidence="1">Cell membrane</location>
        <topology evidence="1">Multi-pass membrane protein</topology>
    </subcellularLocation>
</comment>
<dbReference type="InterPro" id="IPR038323">
    <property type="entry name" value="ArAE_1_C_sf"/>
</dbReference>
<dbReference type="Pfam" id="PF11728">
    <property type="entry name" value="ArAE_1_C"/>
    <property type="match status" value="1"/>
</dbReference>
<dbReference type="PANTHER" id="PTHR40064">
    <property type="entry name" value="MEMBRANE PROTEIN-RELATED"/>
    <property type="match status" value="1"/>
</dbReference>
<organism evidence="8 9">
    <name type="scientific">Faecalicatena orotica</name>
    <dbReference type="NCBI Taxonomy" id="1544"/>
    <lineage>
        <taxon>Bacteria</taxon>
        <taxon>Bacillati</taxon>
        <taxon>Bacillota</taxon>
        <taxon>Clostridia</taxon>
        <taxon>Lachnospirales</taxon>
        <taxon>Lachnospiraceae</taxon>
        <taxon>Faecalicatena</taxon>
    </lineage>
</organism>
<evidence type="ECO:0000313" key="8">
    <source>
        <dbReference type="EMBL" id="PWJ23702.1"/>
    </source>
</evidence>
<evidence type="ECO:0000256" key="5">
    <source>
        <dbReference type="ARBA" id="ARBA00023136"/>
    </source>
</evidence>
<feature type="transmembrane region" description="Helical" evidence="6">
    <location>
        <begin position="95"/>
        <end position="114"/>
    </location>
</feature>
<evidence type="ECO:0000256" key="2">
    <source>
        <dbReference type="ARBA" id="ARBA00022475"/>
    </source>
</evidence>
<dbReference type="AlphaFoldDB" id="A0A2Y9CAI9"/>
<name>A0A2Y9CAI9_9FIRM</name>
<evidence type="ECO:0000256" key="1">
    <source>
        <dbReference type="ARBA" id="ARBA00004651"/>
    </source>
</evidence>
<dbReference type="Proteomes" id="UP000245845">
    <property type="component" value="Unassembled WGS sequence"/>
</dbReference>
<gene>
    <name evidence="8" type="ORF">A8806_113136</name>
</gene>
<sequence>MENLKSKMKRIQKRDKMPAADTIVQAVRIAAGSGAAMFAASALNLEFAASAGMVTLLTILTTKWETLKLSAARIITFFMAVLLCWIIFTQVKNEGAAFGVFVFFLILASEWIGWRVTASVNAVIGTHFLAVRDFSFSFIMNEFLIILLGITIAVIVNLFQNNNLQRNKIIANMRYTEGAFQNILNELSWYLLHSENREGQKEGTGADAVWEKLELLTKDLDDFIQQARVYYNNTFQPHTSYYGRYFEMREKQCEALHNLHYEMEKIKQVPRQAAVIAEYIHYLSRHVTEMNDPENQLKRLEQLSNDMKKEELPKTREEFESRAVLYHILMDLEDFLNYKRQFVERIDDTQFQIYWKKEVEDFSSPSNI</sequence>
<dbReference type="Pfam" id="PF06081">
    <property type="entry name" value="ArAE_1"/>
    <property type="match status" value="1"/>
</dbReference>
<dbReference type="PANTHER" id="PTHR40064:SF1">
    <property type="entry name" value="MEMBRANE PROTEIN"/>
    <property type="match status" value="1"/>
</dbReference>